<evidence type="ECO:0000256" key="1">
    <source>
        <dbReference type="SAM" id="MobiDB-lite"/>
    </source>
</evidence>
<sequence>MQVMQIQCGINAHHWINKEDIRRLSLAKHASLKSSKEGRMSRKGKKKDNQENSTSKKEEFFWSRH</sequence>
<organism evidence="2 3">
    <name type="scientific">Habropoda laboriosa</name>
    <dbReference type="NCBI Taxonomy" id="597456"/>
    <lineage>
        <taxon>Eukaryota</taxon>
        <taxon>Metazoa</taxon>
        <taxon>Ecdysozoa</taxon>
        <taxon>Arthropoda</taxon>
        <taxon>Hexapoda</taxon>
        <taxon>Insecta</taxon>
        <taxon>Pterygota</taxon>
        <taxon>Neoptera</taxon>
        <taxon>Endopterygota</taxon>
        <taxon>Hymenoptera</taxon>
        <taxon>Apocrita</taxon>
        <taxon>Aculeata</taxon>
        <taxon>Apoidea</taxon>
        <taxon>Anthophila</taxon>
        <taxon>Apidae</taxon>
        <taxon>Habropoda</taxon>
    </lineage>
</organism>
<name>A0A0L7QZC8_9HYME</name>
<dbReference type="AlphaFoldDB" id="A0A0L7QZC8"/>
<dbReference type="Proteomes" id="UP000053825">
    <property type="component" value="Unassembled WGS sequence"/>
</dbReference>
<keyword evidence="3" id="KW-1185">Reference proteome</keyword>
<proteinExistence type="predicted"/>
<reference evidence="2 3" key="1">
    <citation type="submission" date="2015-07" db="EMBL/GenBank/DDBJ databases">
        <title>The genome of Habropoda laboriosa.</title>
        <authorList>
            <person name="Pan H."/>
            <person name="Kapheim K."/>
        </authorList>
    </citation>
    <scope>NUCLEOTIDE SEQUENCE [LARGE SCALE GENOMIC DNA]</scope>
    <source>
        <strain evidence="2">0110345459</strain>
    </source>
</reference>
<evidence type="ECO:0000313" key="3">
    <source>
        <dbReference type="Proteomes" id="UP000053825"/>
    </source>
</evidence>
<dbReference type="EMBL" id="KQ414682">
    <property type="protein sequence ID" value="KOC63911.1"/>
    <property type="molecule type" value="Genomic_DNA"/>
</dbReference>
<gene>
    <name evidence="2" type="ORF">WH47_02407</name>
</gene>
<feature type="region of interest" description="Disordered" evidence="1">
    <location>
        <begin position="28"/>
        <end position="65"/>
    </location>
</feature>
<protein>
    <submittedName>
        <fullName evidence="2">Uncharacterized protein</fullName>
    </submittedName>
</protein>
<feature type="compositionally biased region" description="Basic and acidic residues" evidence="1">
    <location>
        <begin position="47"/>
        <end position="65"/>
    </location>
</feature>
<accession>A0A0L7QZC8</accession>
<evidence type="ECO:0000313" key="2">
    <source>
        <dbReference type="EMBL" id="KOC63911.1"/>
    </source>
</evidence>